<dbReference type="Pfam" id="PF18758">
    <property type="entry name" value="KDZ"/>
    <property type="match status" value="1"/>
</dbReference>
<evidence type="ECO:0000313" key="1">
    <source>
        <dbReference type="EMBL" id="KAF9518714.1"/>
    </source>
</evidence>
<dbReference type="InterPro" id="IPR040521">
    <property type="entry name" value="KDZ"/>
</dbReference>
<accession>A0A9P6B721</accession>
<dbReference type="EMBL" id="MU128923">
    <property type="protein sequence ID" value="KAF9518714.1"/>
    <property type="molecule type" value="Genomic_DNA"/>
</dbReference>
<dbReference type="OrthoDB" id="3364670at2759"/>
<name>A0A9P6B721_9AGAM</name>
<feature type="non-terminal residue" evidence="1">
    <location>
        <position position="51"/>
    </location>
</feature>
<evidence type="ECO:0000313" key="2">
    <source>
        <dbReference type="Proteomes" id="UP000886523"/>
    </source>
</evidence>
<reference evidence="1" key="1">
    <citation type="journal article" date="2020" name="Nat. Commun.">
        <title>Large-scale genome sequencing of mycorrhizal fungi provides insights into the early evolution of symbiotic traits.</title>
        <authorList>
            <person name="Miyauchi S."/>
            <person name="Kiss E."/>
            <person name="Kuo A."/>
            <person name="Drula E."/>
            <person name="Kohler A."/>
            <person name="Sanchez-Garcia M."/>
            <person name="Morin E."/>
            <person name="Andreopoulos B."/>
            <person name="Barry K.W."/>
            <person name="Bonito G."/>
            <person name="Buee M."/>
            <person name="Carver A."/>
            <person name="Chen C."/>
            <person name="Cichocki N."/>
            <person name="Clum A."/>
            <person name="Culley D."/>
            <person name="Crous P.W."/>
            <person name="Fauchery L."/>
            <person name="Girlanda M."/>
            <person name="Hayes R.D."/>
            <person name="Keri Z."/>
            <person name="LaButti K."/>
            <person name="Lipzen A."/>
            <person name="Lombard V."/>
            <person name="Magnuson J."/>
            <person name="Maillard F."/>
            <person name="Murat C."/>
            <person name="Nolan M."/>
            <person name="Ohm R.A."/>
            <person name="Pangilinan J."/>
            <person name="Pereira M.F."/>
            <person name="Perotto S."/>
            <person name="Peter M."/>
            <person name="Pfister S."/>
            <person name="Riley R."/>
            <person name="Sitrit Y."/>
            <person name="Stielow J.B."/>
            <person name="Szollosi G."/>
            <person name="Zifcakova L."/>
            <person name="Stursova M."/>
            <person name="Spatafora J.W."/>
            <person name="Tedersoo L."/>
            <person name="Vaario L.M."/>
            <person name="Yamada A."/>
            <person name="Yan M."/>
            <person name="Wang P."/>
            <person name="Xu J."/>
            <person name="Bruns T."/>
            <person name="Baldrian P."/>
            <person name="Vilgalys R."/>
            <person name="Dunand C."/>
            <person name="Henrissat B."/>
            <person name="Grigoriev I.V."/>
            <person name="Hibbett D."/>
            <person name="Nagy L.G."/>
            <person name="Martin F.M."/>
        </authorList>
    </citation>
    <scope>NUCLEOTIDE SEQUENCE</scope>
    <source>
        <strain evidence="1">UP504</strain>
    </source>
</reference>
<dbReference type="AlphaFoldDB" id="A0A9P6B721"/>
<organism evidence="1 2">
    <name type="scientific">Hydnum rufescens UP504</name>
    <dbReference type="NCBI Taxonomy" id="1448309"/>
    <lineage>
        <taxon>Eukaryota</taxon>
        <taxon>Fungi</taxon>
        <taxon>Dikarya</taxon>
        <taxon>Basidiomycota</taxon>
        <taxon>Agaricomycotina</taxon>
        <taxon>Agaricomycetes</taxon>
        <taxon>Cantharellales</taxon>
        <taxon>Hydnaceae</taxon>
        <taxon>Hydnum</taxon>
    </lineage>
</organism>
<comment type="caution">
    <text evidence="1">The sequence shown here is derived from an EMBL/GenBank/DDBJ whole genome shotgun (WGS) entry which is preliminary data.</text>
</comment>
<protein>
    <submittedName>
        <fullName evidence="1">Uncharacterized protein</fullName>
    </submittedName>
</protein>
<gene>
    <name evidence="1" type="ORF">BS47DRAFT_1277968</name>
</gene>
<keyword evidence="2" id="KW-1185">Reference proteome</keyword>
<dbReference type="Proteomes" id="UP000886523">
    <property type="component" value="Unassembled WGS sequence"/>
</dbReference>
<proteinExistence type="predicted"/>
<sequence length="51" mass="5828">MAAICHHDRVLQLVNMTTAGEKQYYAIALLSSLFDELPSWWRLGVLYDIAC</sequence>